<evidence type="ECO:0000259" key="5">
    <source>
        <dbReference type="PROSITE" id="PS50893"/>
    </source>
</evidence>
<evidence type="ECO:0000313" key="6">
    <source>
        <dbReference type="EMBL" id="MBK1827415.1"/>
    </source>
</evidence>
<dbReference type="AlphaFoldDB" id="A0A934RFG7"/>
<comment type="caution">
    <text evidence="6">The sequence shown here is derived from an EMBL/GenBank/DDBJ whole genome shotgun (WGS) entry which is preliminary data.</text>
</comment>
<keyword evidence="3 6" id="KW-0067">ATP-binding</keyword>
<dbReference type="InterPro" id="IPR015854">
    <property type="entry name" value="ABC_transpr_LolD-like"/>
</dbReference>
<dbReference type="InterPro" id="IPR017871">
    <property type="entry name" value="ABC_transporter-like_CS"/>
</dbReference>
<dbReference type="InterPro" id="IPR017911">
    <property type="entry name" value="MacB-like_ATP-bd"/>
</dbReference>
<protein>
    <submittedName>
        <fullName evidence="6">ABC transporter ATP-binding protein</fullName>
    </submittedName>
</protein>
<dbReference type="SUPFAM" id="SSF52540">
    <property type="entry name" value="P-loop containing nucleoside triphosphate hydrolases"/>
    <property type="match status" value="1"/>
</dbReference>
<dbReference type="PROSITE" id="PS50893">
    <property type="entry name" value="ABC_TRANSPORTER_2"/>
    <property type="match status" value="1"/>
</dbReference>
<evidence type="ECO:0000256" key="2">
    <source>
        <dbReference type="ARBA" id="ARBA00022741"/>
    </source>
</evidence>
<dbReference type="InterPro" id="IPR027417">
    <property type="entry name" value="P-loop_NTPase"/>
</dbReference>
<dbReference type="InterPro" id="IPR003593">
    <property type="entry name" value="AAA+_ATPase"/>
</dbReference>
<dbReference type="GO" id="GO:0005524">
    <property type="term" value="F:ATP binding"/>
    <property type="evidence" value="ECO:0007669"/>
    <property type="project" value="UniProtKB-KW"/>
</dbReference>
<dbReference type="PANTHER" id="PTHR24220:SF689">
    <property type="entry name" value="LIPOPROTEIN-RELEASING SYSTEM ATP-BINDING PROTEIN LOLD"/>
    <property type="match status" value="1"/>
</dbReference>
<dbReference type="PROSITE" id="PS00211">
    <property type="entry name" value="ABC_TRANSPORTER_1"/>
    <property type="match status" value="1"/>
</dbReference>
<dbReference type="Gene3D" id="3.40.50.300">
    <property type="entry name" value="P-loop containing nucleotide triphosphate hydrolases"/>
    <property type="match status" value="1"/>
</dbReference>
<name>A0A934RFG7_9BACT</name>
<dbReference type="GO" id="GO:0098796">
    <property type="term" value="C:membrane protein complex"/>
    <property type="evidence" value="ECO:0007669"/>
    <property type="project" value="UniProtKB-ARBA"/>
</dbReference>
<dbReference type="CDD" id="cd03255">
    <property type="entry name" value="ABC_MJ0796_LolCDE_FtsE"/>
    <property type="match status" value="1"/>
</dbReference>
<dbReference type="PANTHER" id="PTHR24220">
    <property type="entry name" value="IMPORT ATP-BINDING PROTEIN"/>
    <property type="match status" value="1"/>
</dbReference>
<keyword evidence="2" id="KW-0547">Nucleotide-binding</keyword>
<comment type="similarity">
    <text evidence="4">Belongs to the ABC transporter superfamily. Macrolide exporter (TC 3.A.1.122) family.</text>
</comment>
<accession>A0A934RFG7</accession>
<dbReference type="Pfam" id="PF00005">
    <property type="entry name" value="ABC_tran"/>
    <property type="match status" value="1"/>
</dbReference>
<evidence type="ECO:0000256" key="3">
    <source>
        <dbReference type="ARBA" id="ARBA00022840"/>
    </source>
</evidence>
<organism evidence="6 7">
    <name type="scientific">Haloferula rosea</name>
    <dbReference type="NCBI Taxonomy" id="490093"/>
    <lineage>
        <taxon>Bacteria</taxon>
        <taxon>Pseudomonadati</taxon>
        <taxon>Verrucomicrobiota</taxon>
        <taxon>Verrucomicrobiia</taxon>
        <taxon>Verrucomicrobiales</taxon>
        <taxon>Verrucomicrobiaceae</taxon>
        <taxon>Haloferula</taxon>
    </lineage>
</organism>
<dbReference type="SMART" id="SM00382">
    <property type="entry name" value="AAA"/>
    <property type="match status" value="1"/>
</dbReference>
<dbReference type="Proteomes" id="UP000658278">
    <property type="component" value="Unassembled WGS sequence"/>
</dbReference>
<feature type="domain" description="ABC transporter" evidence="5">
    <location>
        <begin position="2"/>
        <end position="221"/>
    </location>
</feature>
<dbReference type="EMBL" id="JAENII010000007">
    <property type="protein sequence ID" value="MBK1827415.1"/>
    <property type="molecule type" value="Genomic_DNA"/>
</dbReference>
<evidence type="ECO:0000256" key="1">
    <source>
        <dbReference type="ARBA" id="ARBA00022448"/>
    </source>
</evidence>
<dbReference type="FunFam" id="3.40.50.300:FF:000032">
    <property type="entry name" value="Export ABC transporter ATP-binding protein"/>
    <property type="match status" value="1"/>
</dbReference>
<evidence type="ECO:0000256" key="4">
    <source>
        <dbReference type="ARBA" id="ARBA00038388"/>
    </source>
</evidence>
<dbReference type="GO" id="GO:0022857">
    <property type="term" value="F:transmembrane transporter activity"/>
    <property type="evidence" value="ECO:0007669"/>
    <property type="project" value="TreeGrafter"/>
</dbReference>
<keyword evidence="7" id="KW-1185">Reference proteome</keyword>
<sequence length="221" mass="23600">MIEARNLHRSYSIGKKSIEVLHGIDLSLKKGECAFLCGPSGAGKTTLLYTLAGLERPQQGSVVIDNTDLYSLKARQQAAFRNANIGYIFQNYLLLPELTALENVMVPGAIGGANTKEQAEAALERVGLSKRGEHLPAELSGGEQQRVAIARAVANRPAVLFADEPTGNLDSRNSGEIMDLLLGLAREGGTTLAVVTHDPELAKVGDRQLLIRDGAIEEIGS</sequence>
<gene>
    <name evidence="6" type="ORF">JIN81_10300</name>
</gene>
<dbReference type="GO" id="GO:0005886">
    <property type="term" value="C:plasma membrane"/>
    <property type="evidence" value="ECO:0007669"/>
    <property type="project" value="TreeGrafter"/>
</dbReference>
<dbReference type="GO" id="GO:0016887">
    <property type="term" value="F:ATP hydrolysis activity"/>
    <property type="evidence" value="ECO:0007669"/>
    <property type="project" value="InterPro"/>
</dbReference>
<evidence type="ECO:0000313" key="7">
    <source>
        <dbReference type="Proteomes" id="UP000658278"/>
    </source>
</evidence>
<dbReference type="InterPro" id="IPR003439">
    <property type="entry name" value="ABC_transporter-like_ATP-bd"/>
</dbReference>
<proteinExistence type="inferred from homology"/>
<reference evidence="6" key="1">
    <citation type="submission" date="2021-01" db="EMBL/GenBank/DDBJ databases">
        <title>Modified the classification status of verrucomicrobia.</title>
        <authorList>
            <person name="Feng X."/>
        </authorList>
    </citation>
    <scope>NUCLEOTIDE SEQUENCE</scope>
    <source>
        <strain evidence="6">KCTC 22201</strain>
    </source>
</reference>
<dbReference type="RefSeq" id="WP_200278866.1">
    <property type="nucleotide sequence ID" value="NZ_JAENII010000007.1"/>
</dbReference>
<keyword evidence="1" id="KW-0813">Transport</keyword>